<protein>
    <submittedName>
        <fullName evidence="1">Uncharacterized protein</fullName>
    </submittedName>
</protein>
<comment type="caution">
    <text evidence="1">The sequence shown here is derived from an EMBL/GenBank/DDBJ whole genome shotgun (WGS) entry which is preliminary data.</text>
</comment>
<sequence>MGINLEELNLEIEKLKQFNKPKKLVIGYLTFSKLIKKDEFLKELSKNIAYPMAKYYRGLKVVVVTEKYFFSIE</sequence>
<dbReference type="AlphaFoldDB" id="A0A833USX4"/>
<organism evidence="1 2">
    <name type="scientific">Acinetobacter bereziniae</name>
    <name type="common">Acinetobacter genomosp. 10</name>
    <dbReference type="NCBI Taxonomy" id="106648"/>
    <lineage>
        <taxon>Bacteria</taxon>
        <taxon>Pseudomonadati</taxon>
        <taxon>Pseudomonadota</taxon>
        <taxon>Gammaproteobacteria</taxon>
        <taxon>Moraxellales</taxon>
        <taxon>Moraxellaceae</taxon>
        <taxon>Acinetobacter</taxon>
    </lineage>
</organism>
<evidence type="ECO:0000313" key="2">
    <source>
        <dbReference type="Proteomes" id="UP000490535"/>
    </source>
</evidence>
<dbReference type="Proteomes" id="UP000490535">
    <property type="component" value="Unassembled WGS sequence"/>
</dbReference>
<proteinExistence type="predicted"/>
<gene>
    <name evidence="1" type="ORF">GAK29_00998</name>
</gene>
<evidence type="ECO:0000313" key="1">
    <source>
        <dbReference type="EMBL" id="KAF1026914.1"/>
    </source>
</evidence>
<name>A0A833USX4_ACIBZ</name>
<reference evidence="2" key="1">
    <citation type="journal article" date="2020" name="MBio">
        <title>Horizontal gene transfer to a defensive symbiont with a reduced genome amongst a multipartite beetle microbiome.</title>
        <authorList>
            <person name="Waterworth S.C."/>
            <person name="Florez L.V."/>
            <person name="Rees E.R."/>
            <person name="Hertweck C."/>
            <person name="Kaltenpoth M."/>
            <person name="Kwan J.C."/>
        </authorList>
    </citation>
    <scope>NUCLEOTIDE SEQUENCE [LARGE SCALE GENOMIC DNA]</scope>
</reference>
<accession>A0A833USX4</accession>
<dbReference type="EMBL" id="WNDP01000016">
    <property type="protein sequence ID" value="KAF1026914.1"/>
    <property type="molecule type" value="Genomic_DNA"/>
</dbReference>